<dbReference type="OrthoDB" id="5956808at2"/>
<sequence length="141" mass="15963">MNEFEWQRQTRDLRRPHAPQRDLWSGIAAQLEPRASAPSAPRAWLPSLAAAAMILIGLLMGTALLRAPTSLYDGARLASDHSQRWKPHDPRLAGAAIEFLAADSEIRLALKQAPDADFLRRIQHRTQAQQWRLQRYAQRAP</sequence>
<dbReference type="HOGENOM" id="CLU_1765118_0_0_6"/>
<keyword evidence="4" id="KW-1185">Reference proteome</keyword>
<name>A0A099CY85_9GAMM</name>
<evidence type="ECO:0000313" key="3">
    <source>
        <dbReference type="EMBL" id="MBB6184199.1"/>
    </source>
</evidence>
<keyword evidence="1" id="KW-0812">Transmembrane</keyword>
<dbReference type="Proteomes" id="UP000029708">
    <property type="component" value="Unassembled WGS sequence"/>
</dbReference>
<evidence type="ECO:0000313" key="5">
    <source>
        <dbReference type="Proteomes" id="UP000560000"/>
    </source>
</evidence>
<dbReference type="EMBL" id="JROI01000008">
    <property type="protein sequence ID" value="KGI78532.1"/>
    <property type="molecule type" value="Genomic_DNA"/>
</dbReference>
<dbReference type="EMBL" id="JACHET010000001">
    <property type="protein sequence ID" value="MBB6184199.1"/>
    <property type="molecule type" value="Genomic_DNA"/>
</dbReference>
<accession>A0A099CY85</accession>
<evidence type="ECO:0000313" key="4">
    <source>
        <dbReference type="Proteomes" id="UP000029708"/>
    </source>
</evidence>
<evidence type="ECO:0000313" key="2">
    <source>
        <dbReference type="EMBL" id="KGI78532.1"/>
    </source>
</evidence>
<comment type="caution">
    <text evidence="2">The sequence shown here is derived from an EMBL/GenBank/DDBJ whole genome shotgun (WGS) entry which is preliminary data.</text>
</comment>
<dbReference type="Proteomes" id="UP000560000">
    <property type="component" value="Unassembled WGS sequence"/>
</dbReference>
<organism evidence="2 4">
    <name type="scientific">Oleiagrimonas soli</name>
    <dbReference type="NCBI Taxonomy" id="1543381"/>
    <lineage>
        <taxon>Bacteria</taxon>
        <taxon>Pseudomonadati</taxon>
        <taxon>Pseudomonadota</taxon>
        <taxon>Gammaproteobacteria</taxon>
        <taxon>Lysobacterales</taxon>
        <taxon>Rhodanobacteraceae</taxon>
        <taxon>Oleiagrimonas</taxon>
    </lineage>
</organism>
<dbReference type="AlphaFoldDB" id="A0A099CY85"/>
<reference evidence="3 5" key="2">
    <citation type="submission" date="2020-08" db="EMBL/GenBank/DDBJ databases">
        <title>Genomic Encyclopedia of Type Strains, Phase IV (KMG-IV): sequencing the most valuable type-strain genomes for metagenomic binning, comparative biology and taxonomic classification.</title>
        <authorList>
            <person name="Goeker M."/>
        </authorList>
    </citation>
    <scope>NUCLEOTIDE SEQUENCE [LARGE SCALE GENOMIC DNA]</scope>
    <source>
        <strain evidence="3 5">DSM 107085</strain>
    </source>
</reference>
<keyword evidence="1" id="KW-0472">Membrane</keyword>
<gene>
    <name evidence="3" type="ORF">HNQ86_001544</name>
    <name evidence="2" type="ORF">LF63_0103435</name>
</gene>
<reference evidence="2 4" key="1">
    <citation type="submission" date="2014-09" db="EMBL/GenBank/DDBJ databases">
        <title>Xanthomonadaceae 3.5X direct submission.</title>
        <authorList>
            <person name="Fang T."/>
            <person name="Wang H."/>
        </authorList>
    </citation>
    <scope>NUCLEOTIDE SEQUENCE [LARGE SCALE GENOMIC DNA]</scope>
    <source>
        <strain evidence="2 4">3.5X</strain>
    </source>
</reference>
<dbReference type="STRING" id="1543381.LF63_0103435"/>
<protein>
    <submittedName>
        <fullName evidence="2">Uncharacterized protein</fullName>
    </submittedName>
</protein>
<proteinExistence type="predicted"/>
<keyword evidence="1" id="KW-1133">Transmembrane helix</keyword>
<dbReference type="RefSeq" id="WP_043099655.1">
    <property type="nucleotide sequence ID" value="NZ_JACHET010000001.1"/>
</dbReference>
<feature type="transmembrane region" description="Helical" evidence="1">
    <location>
        <begin position="43"/>
        <end position="65"/>
    </location>
</feature>
<evidence type="ECO:0000256" key="1">
    <source>
        <dbReference type="SAM" id="Phobius"/>
    </source>
</evidence>